<dbReference type="EMBL" id="LR812090">
    <property type="protein sequence ID" value="CAB9492545.1"/>
    <property type="molecule type" value="Genomic_DNA"/>
</dbReference>
<keyword evidence="1" id="KW-1133">Transmembrane helix</keyword>
<keyword evidence="1" id="KW-0812">Transmembrane</keyword>
<dbReference type="RefSeq" id="WP_179982250.1">
    <property type="nucleotide sequence ID" value="NZ_LR812090.1"/>
</dbReference>
<feature type="transmembrane region" description="Helical" evidence="1">
    <location>
        <begin position="51"/>
        <end position="78"/>
    </location>
</feature>
<evidence type="ECO:0000313" key="2">
    <source>
        <dbReference type="EMBL" id="CAB9492545.1"/>
    </source>
</evidence>
<sequence>MHKNNQLLIAGILSFLAALLHISCIFGGPDWYLFFGAGQRMAQLAAQGDPYPTIATLVIASILTGWGLYAFSGAGIIIKLPLLKTCLALITAIYLLRGIAGLVGPFLTSDPVVHQNSITFWLVSSTICCIYGTFYLLGTIKLWRQ</sequence>
<name>A0A6T9XW28_ALTMA</name>
<proteinExistence type="predicted"/>
<evidence type="ECO:0000256" key="1">
    <source>
        <dbReference type="SAM" id="Phobius"/>
    </source>
</evidence>
<reference evidence="2 3" key="1">
    <citation type="submission" date="2020-06" db="EMBL/GenBank/DDBJ databases">
        <authorList>
            <person name="Duchaud E."/>
        </authorList>
    </citation>
    <scope>NUCLEOTIDE SEQUENCE [LARGE SCALE GENOMIC DNA]</scope>
    <source>
        <strain evidence="2">Alteromonas fortis</strain>
    </source>
</reference>
<dbReference type="Proteomes" id="UP000509458">
    <property type="component" value="Chromosome"/>
</dbReference>
<dbReference type="AlphaFoldDB" id="A0A6T9XW28"/>
<evidence type="ECO:0008006" key="4">
    <source>
        <dbReference type="Google" id="ProtNLM"/>
    </source>
</evidence>
<keyword evidence="1" id="KW-0472">Membrane</keyword>
<evidence type="ECO:0000313" key="3">
    <source>
        <dbReference type="Proteomes" id="UP000509458"/>
    </source>
</evidence>
<gene>
    <name evidence="2" type="ORF">ALFOR1_10510</name>
</gene>
<protein>
    <recommendedName>
        <fullName evidence="4">DUF3995 domain-containing protein</fullName>
    </recommendedName>
</protein>
<feature type="transmembrane region" description="Helical" evidence="1">
    <location>
        <begin position="118"/>
        <end position="137"/>
    </location>
</feature>
<accession>A0A6T9XW28</accession>
<feature type="transmembrane region" description="Helical" evidence="1">
    <location>
        <begin position="85"/>
        <end position="106"/>
    </location>
</feature>
<organism evidence="2 3">
    <name type="scientific">Alteromonas macleodii</name>
    <name type="common">Pseudoalteromonas macleodii</name>
    <dbReference type="NCBI Taxonomy" id="28108"/>
    <lineage>
        <taxon>Bacteria</taxon>
        <taxon>Pseudomonadati</taxon>
        <taxon>Pseudomonadota</taxon>
        <taxon>Gammaproteobacteria</taxon>
        <taxon>Alteromonadales</taxon>
        <taxon>Alteromonadaceae</taxon>
        <taxon>Alteromonas/Salinimonas group</taxon>
        <taxon>Alteromonas</taxon>
    </lineage>
</organism>